<feature type="compositionally biased region" description="Polar residues" evidence="4">
    <location>
        <begin position="755"/>
        <end position="775"/>
    </location>
</feature>
<dbReference type="Pfam" id="PF22821">
    <property type="entry name" value="ZP1_ZP4_Ig-like"/>
    <property type="match status" value="1"/>
</dbReference>
<feature type="compositionally biased region" description="Pro residues" evidence="4">
    <location>
        <begin position="737"/>
        <end position="749"/>
    </location>
</feature>
<dbReference type="GeneID" id="108238238"/>
<evidence type="ECO:0000259" key="5">
    <source>
        <dbReference type="Pfam" id="PF22821"/>
    </source>
</evidence>
<evidence type="ECO:0000256" key="3">
    <source>
        <dbReference type="ARBA" id="ARBA00022729"/>
    </source>
</evidence>
<dbReference type="KEGG" id="kmr:108238238"/>
<evidence type="ECO:0000313" key="6">
    <source>
        <dbReference type="Ensembl" id="ENSKMAP00000006076.1"/>
    </source>
</evidence>
<proteinExistence type="predicted"/>
<reference evidence="6" key="2">
    <citation type="submission" date="2025-09" db="UniProtKB">
        <authorList>
            <consortium name="Ensembl"/>
        </authorList>
    </citation>
    <scope>IDENTIFICATION</scope>
</reference>
<feature type="domain" description="Zona pellucida sperm-binding protein 1/4 Ig-like" evidence="5">
    <location>
        <begin position="125"/>
        <end position="198"/>
    </location>
</feature>
<protein>
    <submittedName>
        <fullName evidence="6">Uncharacterized LOC108238238</fullName>
    </submittedName>
</protein>
<dbReference type="OrthoDB" id="8956920at2759"/>
<accession>A0A3Q2ZQV0</accession>
<feature type="region of interest" description="Disordered" evidence="4">
    <location>
        <begin position="735"/>
        <end position="817"/>
    </location>
</feature>
<dbReference type="Ensembl" id="ENSKMAT00000006182.1">
    <property type="protein sequence ID" value="ENSKMAP00000006076.1"/>
    <property type="gene ID" value="ENSKMAG00000004631.1"/>
</dbReference>
<feature type="region of interest" description="Disordered" evidence="4">
    <location>
        <begin position="38"/>
        <end position="59"/>
    </location>
</feature>
<dbReference type="RefSeq" id="XP_017275684.1">
    <property type="nucleotide sequence ID" value="XM_017420195.3"/>
</dbReference>
<comment type="subcellular location">
    <subcellularLocation>
        <location evidence="1">Secreted</location>
    </subcellularLocation>
</comment>
<sequence length="1341" mass="148986">MACRANGGGVVVICLGLLVFVTSLCHCTKMTRLKALDEKRGNSAHARSPAGRSRQHHGRLLVGRSSQRAAELNGTNSTENVLDVVTDYQADMGWWQKTAHDHNDWPRSDIAATQRLLESESKVECTRDSMKLLVHDAAFTPAALIFVDRGHLSPLSLANLPTSCGYTIRSTQSNLVLVAPYDGCFVVVEENSYVLPLRWWGLPVRMSCPMIEHVSSVPPMVTCHGEGMVVQTEWTSSASEIKAKVNGNWESLLTAAHRCAFGVVEHPEGVVISVRYAPCLGKKDGLYTLALAVDKETKISCPSLLAAHIESTEDPVQQSEKPGGWVSPFRTPQLPLTPRSGQTGSQTPDFPQSPESPSKPNQVPKQFDPFFYYSFFSPHFTNPETTPTKQPLIPTPTKSAVPQTTDEGFHRFPFYQSPEMLPTWSQVTKSPPPKHGVDQFQYQFNLSPQFPQTPVEPPASYPKGEQKLPNQVYHTQTSPEAYSYPLYLEKLPEKPEKLHPTMSENVPFHLICTQGTTASKLAGASRGQVPQPFYLSCSQRKLTLENAASQQPHPKIPQGQEYQPIFFSCTQETQASKPTIFQPSHPESSQGQIYRSFHVLCALLRQSSQPAVVMWPQQHGATQSHRYQAFFPYYTPPQSTSKPADVTQPPQPVTPQGQVYHPLLDYFTQLKPTPKPAVALPPNPATPQHQVYQPLFDYFSQLKPTPKPAVALPPNPATPQHQVYQPLLDYFAQLKPTPKPANTQPPQPSTPQSQLYQTSLHFPTEPKLSNPTVSQPPHIDVTKGPVYHPFYNPQKPQLQFPSKPSEPQPEGSDSQTYQSLYTQPKPAINPPRVPQPSQPAAHHQMCLYNQLLPESQLAKMPGEIILGKVYGPCQLSWKVGAETSSVLKPTSRVLPAHCPHVCPSGLSNCCLQIAFHQHLHISAGQEDKDDPRFYTSQPLSREVYPDFSGSLEGGQIPQKLSEAAILESLGARTSAHISPPWGPWAEGQKPEYFQPPDGNPAALPRSSPTKTANQLPVFPYFVTDSSNPHWLLLPQHFGLPNVEQRKPAGSSDPSELWASGGKQLEPRELFNIDSPPQQNSQFLAQPTHSRPSFMSYINQHGSFIAEQRGKPNIEQSLHKPKLKSSSHHFKRALDNFFSLHYMPQDAPNSNRSNSKALNDSQAQPDSNNSTKPEQALNSHSRPQSYVLLRHGPPRKQSIGFGDDSVDVRNLVHVSNSKMEELPGHQSTNQNVESLQEESQQFKRAEEEESTPLLDINYIQKLNNDLDLPFSSVMDDSDLVYLPPEQYFSAAQLKPEILKSFEDLWKSLTPSDSSQSFAAHVPGMNEPLGTENGNLNQNRAAF</sequence>
<keyword evidence="2" id="KW-0964">Secreted</keyword>
<keyword evidence="3" id="KW-0732">Signal</keyword>
<dbReference type="OMA" id="PMVYPTY"/>
<dbReference type="Proteomes" id="UP000264800">
    <property type="component" value="Unplaced"/>
</dbReference>
<evidence type="ECO:0000313" key="7">
    <source>
        <dbReference type="Proteomes" id="UP000264800"/>
    </source>
</evidence>
<dbReference type="GeneTree" id="ENSGT00940000173998"/>
<evidence type="ECO:0000256" key="2">
    <source>
        <dbReference type="ARBA" id="ARBA00022525"/>
    </source>
</evidence>
<feature type="compositionally biased region" description="Polar residues" evidence="4">
    <location>
        <begin position="1146"/>
        <end position="1180"/>
    </location>
</feature>
<dbReference type="InterPro" id="IPR054554">
    <property type="entry name" value="ZP1/4_Ig-like"/>
</dbReference>
<feature type="region of interest" description="Disordered" evidence="4">
    <location>
        <begin position="822"/>
        <end position="841"/>
    </location>
</feature>
<dbReference type="GO" id="GO:0005576">
    <property type="term" value="C:extracellular region"/>
    <property type="evidence" value="ECO:0007669"/>
    <property type="project" value="UniProtKB-SubCell"/>
</dbReference>
<organism evidence="6 7">
    <name type="scientific">Kryptolebias marmoratus</name>
    <name type="common">Mangrove killifish</name>
    <name type="synonym">Rivulus marmoratus</name>
    <dbReference type="NCBI Taxonomy" id="37003"/>
    <lineage>
        <taxon>Eukaryota</taxon>
        <taxon>Metazoa</taxon>
        <taxon>Chordata</taxon>
        <taxon>Craniata</taxon>
        <taxon>Vertebrata</taxon>
        <taxon>Euteleostomi</taxon>
        <taxon>Actinopterygii</taxon>
        <taxon>Neopterygii</taxon>
        <taxon>Teleostei</taxon>
        <taxon>Neoteleostei</taxon>
        <taxon>Acanthomorphata</taxon>
        <taxon>Ovalentaria</taxon>
        <taxon>Atherinomorphae</taxon>
        <taxon>Cyprinodontiformes</taxon>
        <taxon>Rivulidae</taxon>
        <taxon>Kryptolebias</taxon>
    </lineage>
</organism>
<feature type="compositionally biased region" description="Polar residues" evidence="4">
    <location>
        <begin position="339"/>
        <end position="363"/>
    </location>
</feature>
<keyword evidence="7" id="KW-1185">Reference proteome</keyword>
<evidence type="ECO:0000256" key="1">
    <source>
        <dbReference type="ARBA" id="ARBA00004613"/>
    </source>
</evidence>
<name>A0A3Q2ZQV0_KRYMA</name>
<reference evidence="6" key="1">
    <citation type="submission" date="2025-08" db="UniProtKB">
        <authorList>
            <consortium name="Ensembl"/>
        </authorList>
    </citation>
    <scope>IDENTIFICATION</scope>
</reference>
<evidence type="ECO:0000256" key="4">
    <source>
        <dbReference type="SAM" id="MobiDB-lite"/>
    </source>
</evidence>
<feature type="compositionally biased region" description="Pro residues" evidence="4">
    <location>
        <begin position="827"/>
        <end position="837"/>
    </location>
</feature>
<feature type="region of interest" description="Disordered" evidence="4">
    <location>
        <begin position="1143"/>
        <end position="1180"/>
    </location>
</feature>
<feature type="region of interest" description="Disordered" evidence="4">
    <location>
        <begin position="312"/>
        <end position="363"/>
    </location>
</feature>
<feature type="region of interest" description="Disordered" evidence="4">
    <location>
        <begin position="977"/>
        <end position="1009"/>
    </location>
</feature>